<evidence type="ECO:0000256" key="24">
    <source>
        <dbReference type="ARBA" id="ARBA00047494"/>
    </source>
</evidence>
<dbReference type="AlphaFoldDB" id="A0AAV4QHQ2"/>
<keyword evidence="14 32" id="KW-0472">Membrane</keyword>
<dbReference type="GO" id="GO:0005886">
    <property type="term" value="C:plasma membrane"/>
    <property type="evidence" value="ECO:0007669"/>
    <property type="project" value="UniProtKB-SubCell"/>
</dbReference>
<evidence type="ECO:0000256" key="13">
    <source>
        <dbReference type="ARBA" id="ARBA00023098"/>
    </source>
</evidence>
<evidence type="ECO:0000256" key="6">
    <source>
        <dbReference type="ARBA" id="ARBA00022553"/>
    </source>
</evidence>
<comment type="catalytic activity">
    <reaction evidence="24">
        <text>a 1-O-alkyl-sn-glycero-3-phosphocholine + H2O = a 1-O-alkyl-sn-glycerol + phosphocholine + H(+)</text>
        <dbReference type="Rhea" id="RHEA:36083"/>
        <dbReference type="ChEBI" id="CHEBI:15377"/>
        <dbReference type="ChEBI" id="CHEBI:15378"/>
        <dbReference type="ChEBI" id="CHEBI:15850"/>
        <dbReference type="ChEBI" id="CHEBI:30909"/>
        <dbReference type="ChEBI" id="CHEBI:295975"/>
    </reaction>
    <physiologicalReaction direction="left-to-right" evidence="24">
        <dbReference type="Rhea" id="RHEA:36084"/>
    </physiologicalReaction>
</comment>
<sequence length="509" mass="58353">MKNPSLYWTSVTSKHIAHLSLLKYFPESFLSHCRKQQRSEAFIFLEYPMMARPTSTVLFLLLYSLSLTNSLPAKHHKLIVMLIDGFRWDYLNNPQLKLKGFPSILKMGVKAEYLEPVYPSLSYPNINSFATGLYPENHGFVDNMLWDKKTNTFFEMIPAMNSSEPIWWQEAEPIWITAQKSGLKSALYWWAGCEVKIHGYHPQICERHRYDPPTEEGKLDMMQRVDDIVEMFKPSKFLSYDRLDLAMMYYAAVDWAGHYKGVNSTELKQSIYLIDEVLDYMVKALEKAKLSNEVNIMILSDHGMADVSNSTFISLEKYSPSIKYQVNAGPIISLVPEEGKGEKLYRDLKTDNISGLHVYRRRDIPESFHTKNASRLGPIVLECDQAYFVKALSNPDKRVGDITYYQYVGEHGYSPNVSTDMRGIFLATGPDFRSGITTKPVQIIDLYNIMCHILKIEALPNNGTWDHVKSMMRTSTDGPFRSHAPAFTACIVLIAVLMLSSSFILRTFI</sequence>
<evidence type="ECO:0000256" key="26">
    <source>
        <dbReference type="ARBA" id="ARBA00047779"/>
    </source>
</evidence>
<evidence type="ECO:0000256" key="1">
    <source>
        <dbReference type="ARBA" id="ARBA00001947"/>
    </source>
</evidence>
<comment type="function">
    <text evidence="20">Choline-specific glycerophosphodiesterase that hydrolyzes glycerophosphocholine (GPC) and lysophosphatidylcholine (LPC) and contributes to supplying choline to the cells. Has a preference for LPC with short (12:0 and 14:0) or polyunsaturated (18:2 and 20:4) fatty acids. In vitro, hydrolyzes only choline-containing lysophospholipids, such as sphingosylphosphorylcholine (SPC), platelet-activating factor (PAF) and lysoPAF, but not other lysophospholipids.</text>
</comment>
<keyword evidence="15" id="KW-1015">Disulfide bond</keyword>
<evidence type="ECO:0000256" key="10">
    <source>
        <dbReference type="ARBA" id="ARBA00022801"/>
    </source>
</evidence>
<comment type="subcellular location">
    <subcellularLocation>
        <location evidence="2">Cell membrane</location>
        <topology evidence="2">Lipid-anchor</topology>
        <topology evidence="2">GPI-anchor</topology>
    </subcellularLocation>
</comment>
<keyword evidence="6" id="KW-0597">Phosphoprotein</keyword>
<evidence type="ECO:0000256" key="3">
    <source>
        <dbReference type="ARBA" id="ARBA00010594"/>
    </source>
</evidence>
<dbReference type="PANTHER" id="PTHR10151:SF66">
    <property type="entry name" value="GLYCEROPHOSPHOCHOLINE CHOLINEPHOSPHODIESTERASE ENPP6"/>
    <property type="match status" value="1"/>
</dbReference>
<dbReference type="InterPro" id="IPR017850">
    <property type="entry name" value="Alkaline_phosphatase_core_sf"/>
</dbReference>
<evidence type="ECO:0000256" key="22">
    <source>
        <dbReference type="ARBA" id="ARBA00047322"/>
    </source>
</evidence>
<evidence type="ECO:0000256" key="16">
    <source>
        <dbReference type="ARBA" id="ARBA00023180"/>
    </source>
</evidence>
<keyword evidence="34" id="KW-1185">Reference proteome</keyword>
<evidence type="ECO:0000256" key="2">
    <source>
        <dbReference type="ARBA" id="ARBA00004609"/>
    </source>
</evidence>
<comment type="catalytic activity">
    <reaction evidence="25">
        <text>a 1-acyl-sn-glycero-3-phosphocholine + H2O = a 1-acyl-sn-glycerol + phosphocholine + H(+)</text>
        <dbReference type="Rhea" id="RHEA:44720"/>
        <dbReference type="ChEBI" id="CHEBI:15377"/>
        <dbReference type="ChEBI" id="CHEBI:15378"/>
        <dbReference type="ChEBI" id="CHEBI:58168"/>
        <dbReference type="ChEBI" id="CHEBI:64683"/>
        <dbReference type="ChEBI" id="CHEBI:295975"/>
    </reaction>
    <physiologicalReaction direction="left-to-right" evidence="25">
        <dbReference type="Rhea" id="RHEA:44721"/>
    </physiologicalReaction>
</comment>
<comment type="catalytic activity">
    <reaction evidence="28">
        <text>sphing-4-enine-phosphocholine + H2O = sphing-4-enine + phosphocholine + H(+)</text>
        <dbReference type="Rhea" id="RHEA:41095"/>
        <dbReference type="ChEBI" id="CHEBI:15377"/>
        <dbReference type="ChEBI" id="CHEBI:15378"/>
        <dbReference type="ChEBI" id="CHEBI:57756"/>
        <dbReference type="ChEBI" id="CHEBI:58906"/>
        <dbReference type="ChEBI" id="CHEBI:295975"/>
    </reaction>
    <physiologicalReaction direction="left-to-right" evidence="28">
        <dbReference type="Rhea" id="RHEA:41096"/>
    </physiologicalReaction>
</comment>
<comment type="catalytic activity">
    <reaction evidence="27">
        <text>1-hexadecanoyl-sn-glycero-3-phosphocholine + H2O = 1-hexadecanoyl-sn-glycerol + phosphocholine + H(+)</text>
        <dbReference type="Rhea" id="RHEA:41119"/>
        <dbReference type="ChEBI" id="CHEBI:15377"/>
        <dbReference type="ChEBI" id="CHEBI:15378"/>
        <dbReference type="ChEBI" id="CHEBI:72998"/>
        <dbReference type="ChEBI" id="CHEBI:75542"/>
        <dbReference type="ChEBI" id="CHEBI:295975"/>
    </reaction>
    <physiologicalReaction direction="left-to-right" evidence="27">
        <dbReference type="Rhea" id="RHEA:41120"/>
    </physiologicalReaction>
</comment>
<evidence type="ECO:0000256" key="23">
    <source>
        <dbReference type="ARBA" id="ARBA00047482"/>
    </source>
</evidence>
<comment type="catalytic activity">
    <reaction evidence="21">
        <text>1-dodecanoyl-sn-glycero-3-phosphocholine + H2O = 1-dodecanoyl-sn-glycerol + phosphocholine + H(+)</text>
        <dbReference type="Rhea" id="RHEA:41127"/>
        <dbReference type="ChEBI" id="CHEBI:15377"/>
        <dbReference type="ChEBI" id="CHEBI:15378"/>
        <dbReference type="ChEBI" id="CHEBI:74966"/>
        <dbReference type="ChEBI" id="CHEBI:75529"/>
        <dbReference type="ChEBI" id="CHEBI:295975"/>
    </reaction>
    <physiologicalReaction direction="left-to-right" evidence="21">
        <dbReference type="Rhea" id="RHEA:41128"/>
    </physiologicalReaction>
</comment>
<dbReference type="Proteomes" id="UP001054945">
    <property type="component" value="Unassembled WGS sequence"/>
</dbReference>
<feature type="transmembrane region" description="Helical" evidence="32">
    <location>
        <begin position="484"/>
        <end position="505"/>
    </location>
</feature>
<keyword evidence="11" id="KW-0862">Zinc</keyword>
<dbReference type="SUPFAM" id="SSF53649">
    <property type="entry name" value="Alkaline phosphatase-like"/>
    <property type="match status" value="1"/>
</dbReference>
<evidence type="ECO:0000256" key="5">
    <source>
        <dbReference type="ARBA" id="ARBA00022475"/>
    </source>
</evidence>
<evidence type="ECO:0000256" key="31">
    <source>
        <dbReference type="ARBA" id="ARBA00049320"/>
    </source>
</evidence>
<keyword evidence="12" id="KW-0442">Lipid degradation</keyword>
<comment type="catalytic activity">
    <reaction evidence="29">
        <text>sn-glycerol 3-phosphocholine + H2O = phosphocholine + glycerol + H(+)</text>
        <dbReference type="Rhea" id="RHEA:19545"/>
        <dbReference type="ChEBI" id="CHEBI:15377"/>
        <dbReference type="ChEBI" id="CHEBI:15378"/>
        <dbReference type="ChEBI" id="CHEBI:16870"/>
        <dbReference type="ChEBI" id="CHEBI:17754"/>
        <dbReference type="ChEBI" id="CHEBI:295975"/>
        <dbReference type="EC" id="3.1.4.38"/>
    </reaction>
    <physiologicalReaction direction="left-to-right" evidence="29">
        <dbReference type="Rhea" id="RHEA:19546"/>
    </physiologicalReaction>
</comment>
<evidence type="ECO:0000256" key="32">
    <source>
        <dbReference type="SAM" id="Phobius"/>
    </source>
</evidence>
<protein>
    <recommendedName>
        <fullName evidence="4">glycerophosphocholine cholinephosphodiesterase</fullName>
        <ecNumber evidence="4">3.1.4.38</ecNumber>
    </recommendedName>
    <alternativeName>
        <fullName evidence="19">Choline-specific glycerophosphodiester phosphodiesterase</fullName>
    </alternativeName>
    <alternativeName>
        <fullName evidence="18">Ectonucleotide pyrophosphatase/phosphodiesterase family member 6</fullName>
    </alternativeName>
</protein>
<proteinExistence type="inferred from homology"/>
<evidence type="ECO:0000256" key="14">
    <source>
        <dbReference type="ARBA" id="ARBA00023136"/>
    </source>
</evidence>
<gene>
    <name evidence="33" type="primary">Enpp6</name>
    <name evidence="33" type="ORF">CEXT_593971</name>
</gene>
<accession>A0AAV4QHQ2</accession>
<evidence type="ECO:0000256" key="8">
    <source>
        <dbReference type="ARBA" id="ARBA00022723"/>
    </source>
</evidence>
<reference evidence="33 34" key="1">
    <citation type="submission" date="2021-06" db="EMBL/GenBank/DDBJ databases">
        <title>Caerostris extrusa draft genome.</title>
        <authorList>
            <person name="Kono N."/>
            <person name="Arakawa K."/>
        </authorList>
    </citation>
    <scope>NUCLEOTIDE SEQUENCE [LARGE SCALE GENOMIC DNA]</scope>
</reference>
<evidence type="ECO:0000313" key="33">
    <source>
        <dbReference type="EMBL" id="GIY07767.1"/>
    </source>
</evidence>
<evidence type="ECO:0000256" key="19">
    <source>
        <dbReference type="ARBA" id="ARBA00032556"/>
    </source>
</evidence>
<evidence type="ECO:0000256" key="25">
    <source>
        <dbReference type="ARBA" id="ARBA00047600"/>
    </source>
</evidence>
<dbReference type="EC" id="3.1.4.38" evidence="4"/>
<keyword evidence="8" id="KW-0479">Metal-binding</keyword>
<comment type="catalytic activity">
    <reaction evidence="30">
        <text>1-(9Z,12Z)-octadecadienoyl-sn-glycero-3-phosphocholine + H2O = 1-(9Z,12Z-octadecadienoyl)-sn-glycerol + phosphocholine + H(+)</text>
        <dbReference type="Rhea" id="RHEA:41115"/>
        <dbReference type="ChEBI" id="CHEBI:15377"/>
        <dbReference type="ChEBI" id="CHEBI:15378"/>
        <dbReference type="ChEBI" id="CHEBI:28733"/>
        <dbReference type="ChEBI" id="CHEBI:75561"/>
        <dbReference type="ChEBI" id="CHEBI:295975"/>
    </reaction>
    <physiologicalReaction direction="left-to-right" evidence="30">
        <dbReference type="Rhea" id="RHEA:41116"/>
    </physiologicalReaction>
</comment>
<keyword evidence="7" id="KW-0336">GPI-anchor</keyword>
<dbReference type="GO" id="GO:0098552">
    <property type="term" value="C:side of membrane"/>
    <property type="evidence" value="ECO:0007669"/>
    <property type="project" value="UniProtKB-KW"/>
</dbReference>
<comment type="catalytic activity">
    <reaction evidence="22">
        <text>1-(9Z-octadecenoyl)-sn-glycero-3-phosphocholine + H2O = 1-(9Z-octadecenoyl)-sn-glycerol + phosphocholine + H(+)</text>
        <dbReference type="Rhea" id="RHEA:41091"/>
        <dbReference type="ChEBI" id="CHEBI:15377"/>
        <dbReference type="ChEBI" id="CHEBI:15378"/>
        <dbReference type="ChEBI" id="CHEBI:28610"/>
        <dbReference type="ChEBI" id="CHEBI:75757"/>
        <dbReference type="ChEBI" id="CHEBI:295975"/>
    </reaction>
    <physiologicalReaction direction="left-to-right" evidence="22">
        <dbReference type="Rhea" id="RHEA:41092"/>
    </physiologicalReaction>
</comment>
<evidence type="ECO:0000256" key="30">
    <source>
        <dbReference type="ARBA" id="ARBA00049092"/>
    </source>
</evidence>
<comment type="caution">
    <text evidence="33">The sequence shown here is derived from an EMBL/GenBank/DDBJ whole genome shotgun (WGS) entry which is preliminary data.</text>
</comment>
<dbReference type="Gene3D" id="3.40.720.10">
    <property type="entry name" value="Alkaline Phosphatase, subunit A"/>
    <property type="match status" value="1"/>
</dbReference>
<name>A0AAV4QHQ2_CAEEX</name>
<keyword evidence="13" id="KW-0443">Lipid metabolism</keyword>
<evidence type="ECO:0000256" key="15">
    <source>
        <dbReference type="ARBA" id="ARBA00023157"/>
    </source>
</evidence>
<evidence type="ECO:0000256" key="4">
    <source>
        <dbReference type="ARBA" id="ARBA00012318"/>
    </source>
</evidence>
<evidence type="ECO:0000256" key="12">
    <source>
        <dbReference type="ARBA" id="ARBA00022963"/>
    </source>
</evidence>
<dbReference type="CDD" id="cd16018">
    <property type="entry name" value="Enpp"/>
    <property type="match status" value="1"/>
</dbReference>
<dbReference type="GO" id="GO:0047390">
    <property type="term" value="F:glycerophosphocholine cholinephosphodiesterase activity"/>
    <property type="evidence" value="ECO:0007669"/>
    <property type="project" value="UniProtKB-EC"/>
</dbReference>
<comment type="catalytic activity">
    <reaction evidence="31">
        <text>1-(5Z,8Z,11Z,14Z-eicosatetraenoyl)-sn-glycero-3-phosphocholine + H2O = 1-(5Z,8Z,11Z,14Z-eicosatetraenoyl)-sn-glycerol + phosphocholine + H(+)</text>
        <dbReference type="Rhea" id="RHEA:41003"/>
        <dbReference type="ChEBI" id="CHEBI:15377"/>
        <dbReference type="ChEBI" id="CHEBI:15378"/>
        <dbReference type="ChEBI" id="CHEBI:34071"/>
        <dbReference type="ChEBI" id="CHEBI:74344"/>
        <dbReference type="ChEBI" id="CHEBI:295975"/>
    </reaction>
    <physiologicalReaction direction="left-to-right" evidence="31">
        <dbReference type="Rhea" id="RHEA:41004"/>
    </physiologicalReaction>
</comment>
<keyword evidence="10" id="KW-0378">Hydrolase</keyword>
<evidence type="ECO:0000256" key="28">
    <source>
        <dbReference type="ARBA" id="ARBA00048234"/>
    </source>
</evidence>
<evidence type="ECO:0000256" key="9">
    <source>
        <dbReference type="ARBA" id="ARBA00022729"/>
    </source>
</evidence>
<evidence type="ECO:0000256" key="18">
    <source>
        <dbReference type="ARBA" id="ARBA00031167"/>
    </source>
</evidence>
<comment type="catalytic activity">
    <reaction evidence="26">
        <text>1-tetradecanoyl-sn-glycero-3-phosphocholine + H2O = 1-tetradecanoyl-sn-glycerol + phosphocholine + H(+)</text>
        <dbReference type="Rhea" id="RHEA:40999"/>
        <dbReference type="ChEBI" id="CHEBI:15377"/>
        <dbReference type="ChEBI" id="CHEBI:15378"/>
        <dbReference type="ChEBI" id="CHEBI:64489"/>
        <dbReference type="ChEBI" id="CHEBI:75536"/>
        <dbReference type="ChEBI" id="CHEBI:295975"/>
    </reaction>
    <physiologicalReaction direction="left-to-right" evidence="26">
        <dbReference type="Rhea" id="RHEA:41000"/>
    </physiologicalReaction>
</comment>
<dbReference type="Pfam" id="PF01663">
    <property type="entry name" value="Phosphodiest"/>
    <property type="match status" value="1"/>
</dbReference>
<evidence type="ECO:0000256" key="21">
    <source>
        <dbReference type="ARBA" id="ARBA00047290"/>
    </source>
</evidence>
<evidence type="ECO:0000256" key="29">
    <source>
        <dbReference type="ARBA" id="ARBA00048703"/>
    </source>
</evidence>
<keyword evidence="32" id="KW-1133">Transmembrane helix</keyword>
<evidence type="ECO:0000256" key="20">
    <source>
        <dbReference type="ARBA" id="ARBA00046203"/>
    </source>
</evidence>
<organism evidence="33 34">
    <name type="scientific">Caerostris extrusa</name>
    <name type="common">Bark spider</name>
    <name type="synonym">Caerostris bankana</name>
    <dbReference type="NCBI Taxonomy" id="172846"/>
    <lineage>
        <taxon>Eukaryota</taxon>
        <taxon>Metazoa</taxon>
        <taxon>Ecdysozoa</taxon>
        <taxon>Arthropoda</taxon>
        <taxon>Chelicerata</taxon>
        <taxon>Arachnida</taxon>
        <taxon>Araneae</taxon>
        <taxon>Araneomorphae</taxon>
        <taxon>Entelegynae</taxon>
        <taxon>Araneoidea</taxon>
        <taxon>Araneidae</taxon>
        <taxon>Caerostris</taxon>
    </lineage>
</organism>
<dbReference type="GO" id="GO:0016042">
    <property type="term" value="P:lipid catabolic process"/>
    <property type="evidence" value="ECO:0007669"/>
    <property type="project" value="UniProtKB-KW"/>
</dbReference>
<dbReference type="GO" id="GO:0046872">
    <property type="term" value="F:metal ion binding"/>
    <property type="evidence" value="ECO:0007669"/>
    <property type="project" value="UniProtKB-KW"/>
</dbReference>
<dbReference type="EMBL" id="BPLR01006151">
    <property type="protein sequence ID" value="GIY07767.1"/>
    <property type="molecule type" value="Genomic_DNA"/>
</dbReference>
<evidence type="ECO:0000256" key="11">
    <source>
        <dbReference type="ARBA" id="ARBA00022833"/>
    </source>
</evidence>
<dbReference type="PANTHER" id="PTHR10151">
    <property type="entry name" value="ECTONUCLEOTIDE PYROPHOSPHATASE/PHOSPHODIESTERASE"/>
    <property type="match status" value="1"/>
</dbReference>
<keyword evidence="5" id="KW-1003">Cell membrane</keyword>
<dbReference type="InterPro" id="IPR002591">
    <property type="entry name" value="Phosphodiest/P_Trfase"/>
</dbReference>
<evidence type="ECO:0000313" key="34">
    <source>
        <dbReference type="Proteomes" id="UP001054945"/>
    </source>
</evidence>
<evidence type="ECO:0000256" key="17">
    <source>
        <dbReference type="ARBA" id="ARBA00023288"/>
    </source>
</evidence>
<comment type="catalytic activity">
    <reaction evidence="23">
        <text>glycero-2-phosphocholine + H2O = phosphocholine + glycerol + H(+)</text>
        <dbReference type="Rhea" id="RHEA:61684"/>
        <dbReference type="ChEBI" id="CHEBI:15377"/>
        <dbReference type="ChEBI" id="CHEBI:15378"/>
        <dbReference type="ChEBI" id="CHEBI:17754"/>
        <dbReference type="ChEBI" id="CHEBI:144950"/>
        <dbReference type="ChEBI" id="CHEBI:295975"/>
    </reaction>
    <physiologicalReaction direction="left-to-right" evidence="23">
        <dbReference type="Rhea" id="RHEA:61685"/>
    </physiologicalReaction>
</comment>
<keyword evidence="32" id="KW-0812">Transmembrane</keyword>
<keyword evidence="9" id="KW-0732">Signal</keyword>
<comment type="similarity">
    <text evidence="3">Belongs to the nucleotide pyrophosphatase/phosphodiesterase family.</text>
</comment>
<dbReference type="Gene3D" id="3.30.1360.180">
    <property type="match status" value="1"/>
</dbReference>
<evidence type="ECO:0000256" key="27">
    <source>
        <dbReference type="ARBA" id="ARBA00048209"/>
    </source>
</evidence>
<keyword evidence="17" id="KW-0449">Lipoprotein</keyword>
<comment type="cofactor">
    <cofactor evidence="1">
        <name>Zn(2+)</name>
        <dbReference type="ChEBI" id="CHEBI:29105"/>
    </cofactor>
</comment>
<keyword evidence="16" id="KW-0325">Glycoprotein</keyword>
<evidence type="ECO:0000256" key="7">
    <source>
        <dbReference type="ARBA" id="ARBA00022622"/>
    </source>
</evidence>